<reference evidence="2 3" key="1">
    <citation type="submission" date="2021-07" db="EMBL/GenBank/DDBJ databases">
        <title>Sphingomonas sp.</title>
        <authorList>
            <person name="Feng G."/>
            <person name="Li J."/>
            <person name="Pan M."/>
        </authorList>
    </citation>
    <scope>NUCLEOTIDE SEQUENCE [LARGE SCALE GENOMIC DNA]</scope>
    <source>
        <strain evidence="2 3">RRHST34</strain>
    </source>
</reference>
<dbReference type="SUPFAM" id="SSF52317">
    <property type="entry name" value="Class I glutamine amidotransferase-like"/>
    <property type="match status" value="1"/>
</dbReference>
<feature type="domain" description="Glutamine amidotransferase" evidence="1">
    <location>
        <begin position="44"/>
        <end position="180"/>
    </location>
</feature>
<evidence type="ECO:0000259" key="1">
    <source>
        <dbReference type="Pfam" id="PF00117"/>
    </source>
</evidence>
<name>A0ABS7BTP2_9SPHN</name>
<accession>A0ABS7BTP2</accession>
<keyword evidence="3" id="KW-1185">Reference proteome</keyword>
<dbReference type="InterPro" id="IPR044992">
    <property type="entry name" value="ChyE-like"/>
</dbReference>
<evidence type="ECO:0000313" key="2">
    <source>
        <dbReference type="EMBL" id="MBW6532774.1"/>
    </source>
</evidence>
<protein>
    <submittedName>
        <fullName evidence="2">Glutamine amidotransferase</fullName>
    </submittedName>
</protein>
<dbReference type="CDD" id="cd01741">
    <property type="entry name" value="GATase1_1"/>
    <property type="match status" value="1"/>
</dbReference>
<dbReference type="Pfam" id="PF00117">
    <property type="entry name" value="GATase"/>
    <property type="match status" value="1"/>
</dbReference>
<dbReference type="InterPro" id="IPR029062">
    <property type="entry name" value="Class_I_gatase-like"/>
</dbReference>
<organism evidence="2 3">
    <name type="scientific">Sphingomonas citri</name>
    <dbReference type="NCBI Taxonomy" id="2862499"/>
    <lineage>
        <taxon>Bacteria</taxon>
        <taxon>Pseudomonadati</taxon>
        <taxon>Pseudomonadota</taxon>
        <taxon>Alphaproteobacteria</taxon>
        <taxon>Sphingomonadales</taxon>
        <taxon>Sphingomonadaceae</taxon>
        <taxon>Sphingomonas</taxon>
    </lineage>
</organism>
<gene>
    <name evidence="2" type="ORF">KZ820_18680</name>
</gene>
<dbReference type="Gene3D" id="3.40.50.880">
    <property type="match status" value="1"/>
</dbReference>
<dbReference type="NCBIfam" id="NF005458">
    <property type="entry name" value="PRK07053.1"/>
    <property type="match status" value="1"/>
</dbReference>
<dbReference type="RefSeq" id="WP_219750349.1">
    <property type="nucleotide sequence ID" value="NZ_JAHXZN010000009.1"/>
</dbReference>
<keyword evidence="2" id="KW-0315">Glutamine amidotransferase</keyword>
<comment type="caution">
    <text evidence="2">The sequence shown here is derived from an EMBL/GenBank/DDBJ whole genome shotgun (WGS) entry which is preliminary data.</text>
</comment>
<dbReference type="PROSITE" id="PS51273">
    <property type="entry name" value="GATASE_TYPE_1"/>
    <property type="match status" value="1"/>
</dbReference>
<dbReference type="PANTHER" id="PTHR42695">
    <property type="entry name" value="GLUTAMINE AMIDOTRANSFERASE YLR126C-RELATED"/>
    <property type="match status" value="1"/>
</dbReference>
<dbReference type="Proteomes" id="UP000759103">
    <property type="component" value="Unassembled WGS sequence"/>
</dbReference>
<sequence length="233" mass="25314">MKAAVVLRHVCFEDLGSFSAPLNAAGYATSSHDVGARAWNPAEIEHASLLVVLGGPIGVYEAAAYPFLEDELRLLSERLIEQRPTLGICLGAQLIAAALGAEVAPGVKEIGFAPLTLTDNGRDSPLRHLEDVPVLHWHGDVAGVPRDCDLLARTDACANQAFSRGPNVLAVQFHPEVDAPQEIERWLIGHAVELEQSGVDVNQLRRRAHQHGRALHRAGQAMLREWLSNLRCD</sequence>
<evidence type="ECO:0000313" key="3">
    <source>
        <dbReference type="Proteomes" id="UP000759103"/>
    </source>
</evidence>
<dbReference type="PANTHER" id="PTHR42695:SF5">
    <property type="entry name" value="GLUTAMINE AMIDOTRANSFERASE YLR126C-RELATED"/>
    <property type="match status" value="1"/>
</dbReference>
<dbReference type="InterPro" id="IPR017926">
    <property type="entry name" value="GATASE"/>
</dbReference>
<dbReference type="EMBL" id="JAHXZN010000009">
    <property type="protein sequence ID" value="MBW6532774.1"/>
    <property type="molecule type" value="Genomic_DNA"/>
</dbReference>
<proteinExistence type="predicted"/>